<dbReference type="EMBL" id="JH000200">
    <property type="protein sequence ID" value="EGV96721.1"/>
    <property type="molecule type" value="Genomic_DNA"/>
</dbReference>
<name>G3H7Q9_CRIGR</name>
<dbReference type="FunCoup" id="G3H7Q9">
    <property type="interactions" value="281"/>
</dbReference>
<evidence type="ECO:0000256" key="1">
    <source>
        <dbReference type="SAM" id="MobiDB-lite"/>
    </source>
</evidence>
<protein>
    <submittedName>
        <fullName evidence="2">Uncharacterized protein C10orf84-like</fullName>
    </submittedName>
</protein>
<gene>
    <name evidence="2" type="ORF">I79_006395</name>
</gene>
<feature type="region of interest" description="Disordered" evidence="1">
    <location>
        <begin position="1"/>
        <end position="63"/>
    </location>
</feature>
<accession>G3H7Q9</accession>
<proteinExistence type="predicted"/>
<dbReference type="AlphaFoldDB" id="G3H7Q9"/>
<dbReference type="PANTHER" id="PTHR14386:SF2">
    <property type="entry name" value="PROTEIN FAM204A"/>
    <property type="match status" value="1"/>
</dbReference>
<dbReference type="InterPro" id="IPR037690">
    <property type="entry name" value="FAM204A"/>
</dbReference>
<evidence type="ECO:0000313" key="3">
    <source>
        <dbReference type="Proteomes" id="UP000001075"/>
    </source>
</evidence>
<organism evidence="2 3">
    <name type="scientific">Cricetulus griseus</name>
    <name type="common">Chinese hamster</name>
    <name type="synonym">Cricetulus barabensis griseus</name>
    <dbReference type="NCBI Taxonomy" id="10029"/>
    <lineage>
        <taxon>Eukaryota</taxon>
        <taxon>Metazoa</taxon>
        <taxon>Chordata</taxon>
        <taxon>Craniata</taxon>
        <taxon>Vertebrata</taxon>
        <taxon>Euteleostomi</taxon>
        <taxon>Mammalia</taxon>
        <taxon>Eutheria</taxon>
        <taxon>Euarchontoglires</taxon>
        <taxon>Glires</taxon>
        <taxon>Rodentia</taxon>
        <taxon>Myomorpha</taxon>
        <taxon>Muroidea</taxon>
        <taxon>Cricetidae</taxon>
        <taxon>Cricetinae</taxon>
        <taxon>Cricetulus</taxon>
    </lineage>
</organism>
<dbReference type="Proteomes" id="UP000001075">
    <property type="component" value="Unassembled WGS sequence"/>
</dbReference>
<feature type="compositionally biased region" description="Acidic residues" evidence="1">
    <location>
        <begin position="13"/>
        <end position="24"/>
    </location>
</feature>
<evidence type="ECO:0000313" key="2">
    <source>
        <dbReference type="EMBL" id="EGV96721.1"/>
    </source>
</evidence>
<dbReference type="eggNOG" id="ENOG502RXHD">
    <property type="taxonomic scope" value="Eukaryota"/>
</dbReference>
<sequence length="142" mass="15766">MWSGLLPPGLNESDVESDSEDEATLENPELNLQEDGKTDSSGNPKMSDFPAGKPKTETEADADAYEKCPSGCPLNMWNSGLEKRIDQAVEEWDVEKAEELSNQLATREVSQTDSDFLFALIFLSLPTVYFERRIGFVLTSVL</sequence>
<dbReference type="PANTHER" id="PTHR14386">
    <property type="entry name" value="PROTEIN FAM204A"/>
    <property type="match status" value="1"/>
</dbReference>
<dbReference type="STRING" id="10029.G3H7Q9"/>
<dbReference type="InParanoid" id="G3H7Q9"/>
<reference evidence="3" key="1">
    <citation type="journal article" date="2011" name="Nat. Biotechnol.">
        <title>The genomic sequence of the Chinese hamster ovary (CHO)-K1 cell line.</title>
        <authorList>
            <person name="Xu X."/>
            <person name="Nagarajan H."/>
            <person name="Lewis N.E."/>
            <person name="Pan S."/>
            <person name="Cai Z."/>
            <person name="Liu X."/>
            <person name="Chen W."/>
            <person name="Xie M."/>
            <person name="Wang W."/>
            <person name="Hammond S."/>
            <person name="Andersen M.R."/>
            <person name="Neff N."/>
            <person name="Passarelli B."/>
            <person name="Koh W."/>
            <person name="Fan H.C."/>
            <person name="Wang J."/>
            <person name="Gui Y."/>
            <person name="Lee K.H."/>
            <person name="Betenbaugh M.J."/>
            <person name="Quake S.R."/>
            <person name="Famili I."/>
            <person name="Palsson B.O."/>
            <person name="Wang J."/>
        </authorList>
    </citation>
    <scope>NUCLEOTIDE SEQUENCE [LARGE SCALE GENOMIC DNA]</scope>
    <source>
        <strain evidence="3">CHO K1 cell line</strain>
    </source>
</reference>